<comment type="catalytic activity">
    <reaction evidence="1">
        <text>2 (2E,6E)-farnesyl diphosphate = 15-cis-4,4'-diapophytoene + 2 diphosphate</text>
        <dbReference type="Rhea" id="RHEA:31547"/>
        <dbReference type="ChEBI" id="CHEBI:33019"/>
        <dbReference type="ChEBI" id="CHEBI:62738"/>
        <dbReference type="ChEBI" id="CHEBI:175763"/>
        <dbReference type="EC" id="2.5.1.96"/>
    </reaction>
</comment>
<dbReference type="PROSITE" id="PS01045">
    <property type="entry name" value="SQUALEN_PHYTOEN_SYN_2"/>
    <property type="match status" value="1"/>
</dbReference>
<dbReference type="AlphaFoldDB" id="A0A4R6BZT3"/>
<dbReference type="SFLD" id="SFLDG01212">
    <property type="entry name" value="Phytoene_synthase_like"/>
    <property type="match status" value="1"/>
</dbReference>
<comment type="caution">
    <text evidence="11">The sequence shown here is derived from an EMBL/GenBank/DDBJ whole genome shotgun (WGS) entry which is preliminary data.</text>
</comment>
<dbReference type="GO" id="GO:0016117">
    <property type="term" value="P:carotenoid biosynthetic process"/>
    <property type="evidence" value="ECO:0007669"/>
    <property type="project" value="UniProtKB-KW"/>
</dbReference>
<dbReference type="Proteomes" id="UP000294843">
    <property type="component" value="Unassembled WGS sequence"/>
</dbReference>
<dbReference type="EMBL" id="SCWF01000005">
    <property type="protein sequence ID" value="TDM14201.1"/>
    <property type="molecule type" value="Genomic_DNA"/>
</dbReference>
<dbReference type="InterPro" id="IPR002060">
    <property type="entry name" value="Squ/phyt_synthse"/>
</dbReference>
<evidence type="ECO:0000256" key="4">
    <source>
        <dbReference type="ARBA" id="ARBA00009720"/>
    </source>
</evidence>
<comment type="function">
    <text evidence="2">Involved in the biosynthesis of the yellow-orange carotenoid staphyloxanthin, which plays a role in the virulence via its protective function against oxidative stress. Catalyzes the head-to-head condensation of two molecules of farnesyl diphosphate (FPP) into the colorless C(30) carotenoid 4,4'-diapophytoene (dehydrosqualene).</text>
</comment>
<dbReference type="SFLD" id="SFLDG01018">
    <property type="entry name" value="Squalene/Phytoene_Synthase_Lik"/>
    <property type="match status" value="1"/>
</dbReference>
<accession>A0A4R6BZT3</accession>
<evidence type="ECO:0000256" key="1">
    <source>
        <dbReference type="ARBA" id="ARBA00000746"/>
    </source>
</evidence>
<comment type="pathway">
    <text evidence="3">Carotenoid biosynthesis; staphyloxanthin biosynthesis; staphyloxanthin from farnesyl diphosphate: step 1/5.</text>
</comment>
<organism evidence="11 12">
    <name type="scientific">Macrococcus bovicus</name>
    <dbReference type="NCBI Taxonomy" id="69968"/>
    <lineage>
        <taxon>Bacteria</taxon>
        <taxon>Bacillati</taxon>
        <taxon>Bacillota</taxon>
        <taxon>Bacilli</taxon>
        <taxon>Bacillales</taxon>
        <taxon>Staphylococcaceae</taxon>
        <taxon>Macrococcus</taxon>
    </lineage>
</organism>
<proteinExistence type="inferred from homology"/>
<dbReference type="UniPathway" id="UPA00029">
    <property type="reaction ID" value="UER00556"/>
</dbReference>
<sequence length="288" mass="33514">MTIEQDYEYCRQIIKHHSKSFYYGFSTLPREEANAVYAIYTFCRTADDLIDRPGSAEEKKAALKKLMEDIDCFEEGRPQNSAMWRALADVRERFPLDVAMLRKQVTGQQMDIAFKQPRTLSELYIYSSHVAGSVGELLYPILAGEDTPEGREAADSLGIAMQLTNILRDIGEDYRQHQRIYMPAELMQQYGYTPEQLQRHEITPAFIELWETLAADAEARYAAFYPLITTYKRPCRKPLLIAAMIYAEILEEVRKNHYNCLTQRHKVSLMNKNRISQQVSRYLKEEEV</sequence>
<evidence type="ECO:0000313" key="12">
    <source>
        <dbReference type="Proteomes" id="UP000294843"/>
    </source>
</evidence>
<evidence type="ECO:0000256" key="9">
    <source>
        <dbReference type="ARBA" id="ARBA00031761"/>
    </source>
</evidence>
<keyword evidence="8" id="KW-0125">Carotenoid biosynthesis</keyword>
<evidence type="ECO:0000256" key="7">
    <source>
        <dbReference type="ARBA" id="ARBA00022679"/>
    </source>
</evidence>
<evidence type="ECO:0000256" key="10">
    <source>
        <dbReference type="ARBA" id="ARBA00032389"/>
    </source>
</evidence>
<evidence type="ECO:0000256" key="8">
    <source>
        <dbReference type="ARBA" id="ARBA00022746"/>
    </source>
</evidence>
<dbReference type="InterPro" id="IPR044843">
    <property type="entry name" value="Trans_IPPS_bact-type"/>
</dbReference>
<dbReference type="Gene3D" id="1.10.600.10">
    <property type="entry name" value="Farnesyl Diphosphate Synthase"/>
    <property type="match status" value="1"/>
</dbReference>
<evidence type="ECO:0000256" key="3">
    <source>
        <dbReference type="ARBA" id="ARBA00004677"/>
    </source>
</evidence>
<keyword evidence="12" id="KW-1185">Reference proteome</keyword>
<evidence type="ECO:0000256" key="6">
    <source>
        <dbReference type="ARBA" id="ARBA00016163"/>
    </source>
</evidence>
<dbReference type="GO" id="GO:0004311">
    <property type="term" value="F:geranylgeranyl diphosphate synthase activity"/>
    <property type="evidence" value="ECO:0007669"/>
    <property type="project" value="InterPro"/>
</dbReference>
<protein>
    <recommendedName>
        <fullName evidence="6">4,4'-diapophytoene synthase</fullName>
        <ecNumber evidence="5">2.5.1.96</ecNumber>
    </recommendedName>
    <alternativeName>
        <fullName evidence="9">C30 carotenoid synthase</fullName>
    </alternativeName>
    <alternativeName>
        <fullName evidence="10">Dehydrosqualene synthase</fullName>
    </alternativeName>
</protein>
<dbReference type="OrthoDB" id="9787280at2"/>
<dbReference type="InterPro" id="IPR008949">
    <property type="entry name" value="Isoprenoid_synthase_dom_sf"/>
</dbReference>
<dbReference type="EC" id="2.5.1.96" evidence="5"/>
<keyword evidence="7" id="KW-0808">Transferase</keyword>
<dbReference type="PANTHER" id="PTHR31480">
    <property type="entry name" value="BIFUNCTIONAL LYCOPENE CYCLASE/PHYTOENE SYNTHASE"/>
    <property type="match status" value="1"/>
</dbReference>
<evidence type="ECO:0000256" key="2">
    <source>
        <dbReference type="ARBA" id="ARBA00002144"/>
    </source>
</evidence>
<evidence type="ECO:0000313" key="11">
    <source>
        <dbReference type="EMBL" id="TDM14201.1"/>
    </source>
</evidence>
<evidence type="ECO:0000256" key="5">
    <source>
        <dbReference type="ARBA" id="ARBA00012627"/>
    </source>
</evidence>
<dbReference type="SUPFAM" id="SSF48576">
    <property type="entry name" value="Terpenoid synthases"/>
    <property type="match status" value="1"/>
</dbReference>
<dbReference type="CDD" id="cd00683">
    <property type="entry name" value="Trans_IPPS_HH"/>
    <property type="match status" value="1"/>
</dbReference>
<comment type="similarity">
    <text evidence="4">Belongs to the phytoene/squalene synthase family. CrtM subfamily.</text>
</comment>
<dbReference type="GO" id="GO:0051996">
    <property type="term" value="F:squalene synthase [NAD(P)H] activity"/>
    <property type="evidence" value="ECO:0007669"/>
    <property type="project" value="InterPro"/>
</dbReference>
<dbReference type="RefSeq" id="WP_133451741.1">
    <property type="nucleotide sequence ID" value="NZ_SCWF01000005.1"/>
</dbReference>
<gene>
    <name evidence="11" type="ORF">ERX55_06410</name>
</gene>
<dbReference type="SFLD" id="SFLDS00005">
    <property type="entry name" value="Isoprenoid_Synthase_Type_I"/>
    <property type="match status" value="1"/>
</dbReference>
<reference evidence="11 12" key="1">
    <citation type="submission" date="2019-01" db="EMBL/GenBank/DDBJ databases">
        <title>Draft genome sequences of the type strains of six Macrococcus species.</title>
        <authorList>
            <person name="Mazhar S."/>
            <person name="Altermann E."/>
            <person name="Hill C."/>
            <person name="Mcauliffe O."/>
        </authorList>
    </citation>
    <scope>NUCLEOTIDE SEQUENCE [LARGE SCALE GENOMIC DNA]</scope>
    <source>
        <strain evidence="11 12">ATCC 51825</strain>
    </source>
</reference>
<name>A0A4R6BZT3_9STAP</name>
<dbReference type="InterPro" id="IPR033904">
    <property type="entry name" value="Trans_IPPS_HH"/>
</dbReference>
<dbReference type="Pfam" id="PF00494">
    <property type="entry name" value="SQS_PSY"/>
    <property type="match status" value="1"/>
</dbReference>
<dbReference type="InterPro" id="IPR019845">
    <property type="entry name" value="Squalene/phytoene_synthase_CS"/>
</dbReference>